<evidence type="ECO:0000313" key="1">
    <source>
        <dbReference type="EMBL" id="PAA69204.1"/>
    </source>
</evidence>
<feature type="non-terminal residue" evidence="1">
    <location>
        <position position="1"/>
    </location>
</feature>
<accession>A0A267F7L7</accession>
<proteinExistence type="predicted"/>
<sequence>DSTPERLPGTEQSRMPEFTRPSSTVALQLLVATLLTAGAVNCSCTPESPVKSPTSIWQAAAPARHRLWWWTAQQPSLMAGAEYLSALKRGMFRYGKRQMFRFGKKRQSAVWRPAAGAR</sequence>
<keyword evidence="2" id="KW-1185">Reference proteome</keyword>
<organism evidence="1 2">
    <name type="scientific">Macrostomum lignano</name>
    <dbReference type="NCBI Taxonomy" id="282301"/>
    <lineage>
        <taxon>Eukaryota</taxon>
        <taxon>Metazoa</taxon>
        <taxon>Spiralia</taxon>
        <taxon>Lophotrochozoa</taxon>
        <taxon>Platyhelminthes</taxon>
        <taxon>Rhabditophora</taxon>
        <taxon>Macrostomorpha</taxon>
        <taxon>Macrostomida</taxon>
        <taxon>Macrostomidae</taxon>
        <taxon>Macrostomum</taxon>
    </lineage>
</organism>
<gene>
    <name evidence="1" type="ORF">BOX15_Mlig023008g1</name>
</gene>
<evidence type="ECO:0000313" key="2">
    <source>
        <dbReference type="Proteomes" id="UP000215902"/>
    </source>
</evidence>
<dbReference type="AlphaFoldDB" id="A0A267F7L7"/>
<comment type="caution">
    <text evidence="1">The sequence shown here is derived from an EMBL/GenBank/DDBJ whole genome shotgun (WGS) entry which is preliminary data.</text>
</comment>
<dbReference type="Proteomes" id="UP000215902">
    <property type="component" value="Unassembled WGS sequence"/>
</dbReference>
<dbReference type="EMBL" id="NIVC01001340">
    <property type="protein sequence ID" value="PAA69204.1"/>
    <property type="molecule type" value="Genomic_DNA"/>
</dbReference>
<name>A0A267F7L7_9PLAT</name>
<protein>
    <submittedName>
        <fullName evidence="1">Uncharacterized protein</fullName>
    </submittedName>
</protein>
<reference evidence="1 2" key="1">
    <citation type="submission" date="2017-06" db="EMBL/GenBank/DDBJ databases">
        <title>A platform for efficient transgenesis in Macrostomum lignano, a flatworm model organism for stem cell research.</title>
        <authorList>
            <person name="Berezikov E."/>
        </authorList>
    </citation>
    <scope>NUCLEOTIDE SEQUENCE [LARGE SCALE GENOMIC DNA]</scope>
    <source>
        <strain evidence="1">DV1</strain>
        <tissue evidence="1">Whole organism</tissue>
    </source>
</reference>